<dbReference type="Proteomes" id="UP000640333">
    <property type="component" value="Unassembled WGS sequence"/>
</dbReference>
<comment type="function">
    <text evidence="8">Involved in formation of the rod shape of the cell. May also contribute to regulation of formation of penicillin-binding proteins.</text>
</comment>
<keyword evidence="3 8" id="KW-1003">Cell membrane</keyword>
<feature type="transmembrane region" description="Helical" evidence="9">
    <location>
        <begin position="72"/>
        <end position="92"/>
    </location>
</feature>
<keyword evidence="11" id="KW-1185">Reference proteome</keyword>
<evidence type="ECO:0000313" key="11">
    <source>
        <dbReference type="Proteomes" id="UP000640333"/>
    </source>
</evidence>
<dbReference type="EMBL" id="JADEYS010000007">
    <property type="protein sequence ID" value="MBE9397273.1"/>
    <property type="molecule type" value="Genomic_DNA"/>
</dbReference>
<evidence type="ECO:0000256" key="8">
    <source>
        <dbReference type="PIRNR" id="PIRNR018472"/>
    </source>
</evidence>
<evidence type="ECO:0000256" key="6">
    <source>
        <dbReference type="ARBA" id="ARBA00022989"/>
    </source>
</evidence>
<evidence type="ECO:0000256" key="5">
    <source>
        <dbReference type="ARBA" id="ARBA00022960"/>
    </source>
</evidence>
<evidence type="ECO:0000256" key="9">
    <source>
        <dbReference type="SAM" id="Phobius"/>
    </source>
</evidence>
<feature type="transmembrane region" description="Helical" evidence="9">
    <location>
        <begin position="6"/>
        <end position="27"/>
    </location>
</feature>
<dbReference type="Pfam" id="PF04093">
    <property type="entry name" value="MreD"/>
    <property type="match status" value="1"/>
</dbReference>
<sequence length="162" mass="18140">MSQRQQGGGLIIFATFLCGIVLSQMPLPEFIGWARPEWVAMILIYWVIALPQSVGVGSGFVAGLVLDVIRGSVLGANALALTIVAYIAMTLYRRMRVFPLWQQSLLVMVLVGIHQLILHWIQMFVGYTGDSLLFLLPAAVSALCWPPIFIFLRRIRRTFYVS</sequence>
<keyword evidence="7 8" id="KW-0472">Membrane</keyword>
<evidence type="ECO:0000256" key="4">
    <source>
        <dbReference type="ARBA" id="ARBA00022692"/>
    </source>
</evidence>
<dbReference type="PANTHER" id="PTHR37484:SF1">
    <property type="entry name" value="ROD SHAPE-DETERMINING PROTEIN MRED"/>
    <property type="match status" value="1"/>
</dbReference>
<proteinExistence type="inferred from homology"/>
<comment type="subcellular location">
    <subcellularLocation>
        <location evidence="8">Cell inner membrane</location>
    </subcellularLocation>
    <subcellularLocation>
        <location evidence="1">Cell membrane</location>
        <topology evidence="1">Multi-pass membrane protein</topology>
    </subcellularLocation>
</comment>
<dbReference type="RefSeq" id="WP_193952829.1">
    <property type="nucleotide sequence ID" value="NZ_JADEYS010000007.1"/>
</dbReference>
<keyword evidence="6 9" id="KW-1133">Transmembrane helix</keyword>
<dbReference type="GO" id="GO:0005886">
    <property type="term" value="C:plasma membrane"/>
    <property type="evidence" value="ECO:0007669"/>
    <property type="project" value="UniProtKB-SubCell"/>
</dbReference>
<dbReference type="PIRSF" id="PIRSF018472">
    <property type="entry name" value="MreD_proteobac"/>
    <property type="match status" value="1"/>
</dbReference>
<dbReference type="InterPro" id="IPR026034">
    <property type="entry name" value="MreD_proteobac"/>
</dbReference>
<keyword evidence="8" id="KW-0997">Cell inner membrane</keyword>
<keyword evidence="5 8" id="KW-0133">Cell shape</keyword>
<name>A0A8J7FJF1_9GAMM</name>
<reference evidence="10" key="1">
    <citation type="submission" date="2020-10" db="EMBL/GenBank/DDBJ databases">
        <title>Bacterium isolated from coastal waters sediment.</title>
        <authorList>
            <person name="Chen R.-J."/>
            <person name="Lu D.-C."/>
            <person name="Zhu K.-L."/>
            <person name="Du Z.-J."/>
        </authorList>
    </citation>
    <scope>NUCLEOTIDE SEQUENCE</scope>
    <source>
        <strain evidence="10">N1Y112</strain>
    </source>
</reference>
<dbReference type="PANTHER" id="PTHR37484">
    <property type="entry name" value="ROD SHAPE-DETERMINING PROTEIN MRED"/>
    <property type="match status" value="1"/>
</dbReference>
<accession>A0A8J7FJF1</accession>
<dbReference type="AlphaFoldDB" id="A0A8J7FJF1"/>
<dbReference type="InterPro" id="IPR007227">
    <property type="entry name" value="Cell_shape_determining_MreD"/>
</dbReference>
<evidence type="ECO:0000313" key="10">
    <source>
        <dbReference type="EMBL" id="MBE9397273.1"/>
    </source>
</evidence>
<evidence type="ECO:0000256" key="3">
    <source>
        <dbReference type="ARBA" id="ARBA00022475"/>
    </source>
</evidence>
<evidence type="ECO:0000256" key="1">
    <source>
        <dbReference type="ARBA" id="ARBA00004651"/>
    </source>
</evidence>
<feature type="transmembrane region" description="Helical" evidence="9">
    <location>
        <begin position="131"/>
        <end position="152"/>
    </location>
</feature>
<feature type="transmembrane region" description="Helical" evidence="9">
    <location>
        <begin position="39"/>
        <end position="66"/>
    </location>
</feature>
<organism evidence="10 11">
    <name type="scientific">Pontibacterium sinense</name>
    <dbReference type="NCBI Taxonomy" id="2781979"/>
    <lineage>
        <taxon>Bacteria</taxon>
        <taxon>Pseudomonadati</taxon>
        <taxon>Pseudomonadota</taxon>
        <taxon>Gammaproteobacteria</taxon>
        <taxon>Oceanospirillales</taxon>
        <taxon>Oceanospirillaceae</taxon>
        <taxon>Pontibacterium</taxon>
    </lineage>
</organism>
<protein>
    <recommendedName>
        <fullName evidence="8">Rod shape-determining protein MreD</fullName>
    </recommendedName>
</protein>
<comment type="similarity">
    <text evidence="2 8">Belongs to the MreD family.</text>
</comment>
<dbReference type="GO" id="GO:0008360">
    <property type="term" value="P:regulation of cell shape"/>
    <property type="evidence" value="ECO:0007669"/>
    <property type="project" value="UniProtKB-UniRule"/>
</dbReference>
<comment type="caution">
    <text evidence="10">The sequence shown here is derived from an EMBL/GenBank/DDBJ whole genome shotgun (WGS) entry which is preliminary data.</text>
</comment>
<evidence type="ECO:0000256" key="2">
    <source>
        <dbReference type="ARBA" id="ARBA00007776"/>
    </source>
</evidence>
<gene>
    <name evidence="10" type="primary">mreD</name>
    <name evidence="10" type="ORF">IOQ59_08375</name>
</gene>
<evidence type="ECO:0000256" key="7">
    <source>
        <dbReference type="ARBA" id="ARBA00023136"/>
    </source>
</evidence>
<dbReference type="NCBIfam" id="TIGR03426">
    <property type="entry name" value="shape_MreD"/>
    <property type="match status" value="1"/>
</dbReference>
<keyword evidence="4 9" id="KW-0812">Transmembrane</keyword>